<evidence type="ECO:0000313" key="2">
    <source>
        <dbReference type="EMBL" id="RGB80906.1"/>
    </source>
</evidence>
<dbReference type="InterPro" id="IPR037284">
    <property type="entry name" value="SUF_FeS_clus_asmbl_SufBD_sf"/>
</dbReference>
<evidence type="ECO:0000259" key="1">
    <source>
        <dbReference type="Pfam" id="PF01458"/>
    </source>
</evidence>
<dbReference type="PANTHER" id="PTHR43575:SF1">
    <property type="entry name" value="PROTEIN ABCI7, CHLOROPLASTIC"/>
    <property type="match status" value="1"/>
</dbReference>
<dbReference type="Proteomes" id="UP000260773">
    <property type="component" value="Unassembled WGS sequence"/>
</dbReference>
<comment type="caution">
    <text evidence="2">The sequence shown here is derived from an EMBL/GenBank/DDBJ whole genome shotgun (WGS) entry which is preliminary data.</text>
</comment>
<dbReference type="InterPro" id="IPR000825">
    <property type="entry name" value="SUF_FeS_clus_asmbl_SufBD_core"/>
</dbReference>
<gene>
    <name evidence="2" type="ORF">DW070_04970</name>
</gene>
<protein>
    <submittedName>
        <fullName evidence="2">SufD family Fe-S cluster assembly protein</fullName>
    </submittedName>
</protein>
<dbReference type="InterPro" id="IPR055346">
    <property type="entry name" value="Fe-S_cluster_assembly_SufBD"/>
</dbReference>
<proteinExistence type="predicted"/>
<feature type="domain" description="SUF system FeS cluster assembly SufBD core" evidence="1">
    <location>
        <begin position="97"/>
        <end position="324"/>
    </location>
</feature>
<name>A0A3E2TQE1_9FIRM</name>
<dbReference type="Pfam" id="PF01458">
    <property type="entry name" value="SUFBD_core"/>
    <property type="match status" value="1"/>
</dbReference>
<dbReference type="AlphaFoldDB" id="A0A3E2TQE1"/>
<dbReference type="EMBL" id="QVEP01000008">
    <property type="protein sequence ID" value="RGB80906.1"/>
    <property type="molecule type" value="Genomic_DNA"/>
</dbReference>
<dbReference type="GO" id="GO:0016226">
    <property type="term" value="P:iron-sulfur cluster assembly"/>
    <property type="evidence" value="ECO:0007669"/>
    <property type="project" value="InterPro"/>
</dbReference>
<accession>A0A3E2TQE1</accession>
<organism evidence="2 3">
    <name type="scientific">Coprococcus catus</name>
    <dbReference type="NCBI Taxonomy" id="116085"/>
    <lineage>
        <taxon>Bacteria</taxon>
        <taxon>Bacillati</taxon>
        <taxon>Bacillota</taxon>
        <taxon>Clostridia</taxon>
        <taxon>Lachnospirales</taxon>
        <taxon>Lachnospiraceae</taxon>
        <taxon>Coprococcus</taxon>
    </lineage>
</organism>
<evidence type="ECO:0000313" key="3">
    <source>
        <dbReference type="Proteomes" id="UP000260773"/>
    </source>
</evidence>
<sequence length="355" mass="39315">MKDNETLKINPLPSKTWYWLHLNDTTVKWNGDVQPCMVMTEEPEQVSEAGLNIKKMTTGVGAEADAIFEDENLPILQFTAKAEAGDRVIRLDISSEDKENAAGTVYIAAEENARVTVIEKFTSGKKAQSDLAFRTKLYAGKNSTIRLIQINMLDEGQRLLNAVGSVCDETAKLDVLQMFVGRGDVYNGIQTELEGNQSELHTEIGYIGQKQQTLDMNLVINHWGKKTNCDIQVDGTLKDAAKKVFRGSIDFKRGSSGSKGAETENVLLLGDDVENKTIPLILCAEEDVDGSHGATIGELDEETLFYFAARGIDQETAEDIMTKAKLEVLYQHIQDEETERIVADQLTKVMSNDSQ</sequence>
<dbReference type="PANTHER" id="PTHR43575">
    <property type="entry name" value="PROTEIN ABCI7, CHLOROPLASTIC"/>
    <property type="match status" value="1"/>
</dbReference>
<dbReference type="SUPFAM" id="SSF101960">
    <property type="entry name" value="Stabilizer of iron transporter SufD"/>
    <property type="match status" value="1"/>
</dbReference>
<reference evidence="2 3" key="1">
    <citation type="submission" date="2018-08" db="EMBL/GenBank/DDBJ databases">
        <title>A genome reference for cultivated species of the human gut microbiota.</title>
        <authorList>
            <person name="Zou Y."/>
            <person name="Xue W."/>
            <person name="Luo G."/>
        </authorList>
    </citation>
    <scope>NUCLEOTIDE SEQUENCE [LARGE SCALE GENOMIC DNA]</scope>
    <source>
        <strain evidence="2 3">AF45-17</strain>
    </source>
</reference>